<dbReference type="InterPro" id="IPR013408">
    <property type="entry name" value="Cas10/Csm1"/>
</dbReference>
<organism evidence="13 14">
    <name type="scientific">Bergeyella zoohelcum</name>
    <dbReference type="NCBI Taxonomy" id="1015"/>
    <lineage>
        <taxon>Bacteria</taxon>
        <taxon>Pseudomonadati</taxon>
        <taxon>Bacteroidota</taxon>
        <taxon>Flavobacteriia</taxon>
        <taxon>Flavobacteriales</taxon>
        <taxon>Weeksellaceae</taxon>
        <taxon>Bergeyella</taxon>
    </lineage>
</organism>
<keyword evidence="7" id="KW-0378">Hydrolase</keyword>
<keyword evidence="6" id="KW-0255">Endonuclease</keyword>
<keyword evidence="3" id="KW-0808">Transferase</keyword>
<dbReference type="NCBIfam" id="TIGR02578">
    <property type="entry name" value="cas_TM1811_Csm1"/>
    <property type="match status" value="1"/>
</dbReference>
<dbReference type="EMBL" id="UFTJ01000002">
    <property type="protein sequence ID" value="SSZ55641.1"/>
    <property type="molecule type" value="Genomic_DNA"/>
</dbReference>
<dbReference type="GO" id="GO:0004519">
    <property type="term" value="F:endonuclease activity"/>
    <property type="evidence" value="ECO:0007669"/>
    <property type="project" value="UniProtKB-KW"/>
</dbReference>
<dbReference type="PANTHER" id="PTHR36528">
    <property type="entry name" value="CRISPR SYSTEM SINGLE-STRAND-SPECIFIC DEOXYRIBONUCLEASE CAS10/CSM1 (SUBTYPE III-A)"/>
    <property type="match status" value="1"/>
</dbReference>
<dbReference type="PROSITE" id="PS50887">
    <property type="entry name" value="GGDEF"/>
    <property type="match status" value="1"/>
</dbReference>
<evidence type="ECO:0000256" key="6">
    <source>
        <dbReference type="ARBA" id="ARBA00022759"/>
    </source>
</evidence>
<keyword evidence="8" id="KW-0269">Exonuclease</keyword>
<keyword evidence="9" id="KW-0067">ATP-binding</keyword>
<dbReference type="InterPro" id="IPR052117">
    <property type="entry name" value="Cas10/Csm1_subtype-III-A"/>
</dbReference>
<keyword evidence="5" id="KW-0547">Nucleotide-binding</keyword>
<dbReference type="RefSeq" id="WP_002689125.1">
    <property type="nucleotide sequence ID" value="NZ_UFTJ01000002.1"/>
</dbReference>
<dbReference type="Pfam" id="PF22335">
    <property type="entry name" value="Cas10-Cmr2_palm2"/>
    <property type="match status" value="1"/>
</dbReference>
<evidence type="ECO:0000256" key="4">
    <source>
        <dbReference type="ARBA" id="ARBA00022722"/>
    </source>
</evidence>
<dbReference type="InterPro" id="IPR054767">
    <property type="entry name" value="Cas10-Cmr2_palm2"/>
</dbReference>
<dbReference type="PANTHER" id="PTHR36528:SF1">
    <property type="entry name" value="CRISPR SYSTEM SINGLE-STRAND-SPECIFIC DEOXYRIBONUCLEASE CAS10_CSM1 (SUBTYPE III-A)"/>
    <property type="match status" value="1"/>
</dbReference>
<keyword evidence="4" id="KW-0540">Nuclease</keyword>
<dbReference type="InterPro" id="IPR043128">
    <property type="entry name" value="Rev_trsase/Diguanyl_cyclase"/>
</dbReference>
<feature type="domain" description="GGDEF" evidence="12">
    <location>
        <begin position="216"/>
        <end position="356"/>
    </location>
</feature>
<accession>A0A376C0G4</accession>
<reference evidence="13 14" key="1">
    <citation type="submission" date="2018-06" db="EMBL/GenBank/DDBJ databases">
        <authorList>
            <consortium name="Pathogen Informatics"/>
            <person name="Doyle S."/>
        </authorList>
    </citation>
    <scope>NUCLEOTIDE SEQUENCE [LARGE SCALE GENOMIC DNA]</scope>
    <source>
        <strain evidence="13 14">NCTC11661</strain>
    </source>
</reference>
<dbReference type="GO" id="GO:0005524">
    <property type="term" value="F:ATP binding"/>
    <property type="evidence" value="ECO:0007669"/>
    <property type="project" value="UniProtKB-KW"/>
</dbReference>
<evidence type="ECO:0000256" key="8">
    <source>
        <dbReference type="ARBA" id="ARBA00022839"/>
    </source>
</evidence>
<name>A0A376C0G4_9FLAO</name>
<dbReference type="GO" id="GO:0016740">
    <property type="term" value="F:transferase activity"/>
    <property type="evidence" value="ECO:0007669"/>
    <property type="project" value="UniProtKB-KW"/>
</dbReference>
<evidence type="ECO:0000256" key="2">
    <source>
        <dbReference type="ARBA" id="ARBA00014333"/>
    </source>
</evidence>
<dbReference type="GO" id="GO:0051607">
    <property type="term" value="P:defense response to virus"/>
    <property type="evidence" value="ECO:0007669"/>
    <property type="project" value="UniProtKB-KW"/>
</dbReference>
<gene>
    <name evidence="13" type="ORF">NCTC11661_01024</name>
</gene>
<comment type="similarity">
    <text evidence="1">Belongs to the CRISPR-associated Cas10/Csm1 family.</text>
</comment>
<proteinExistence type="inferred from homology"/>
<evidence type="ECO:0000313" key="13">
    <source>
        <dbReference type="EMBL" id="SSZ55641.1"/>
    </source>
</evidence>
<sequence>MRYIIKIDVSGIQKFIFDIPSEGASKQLKARSFYVFAIPHIVLEMLRNRFGRENVEVIYNGGGNLFAFIIAKEDALRTFRTELENFEFEGNLFPFMSFVQEQSDFKTSMQTLNREVNKVKLQRQFKTAPYMAKQKEIDWKDFVKDFINAQSFKISTSTRGKNEISLGDFTLQFNRSGKDAFSLEGNILNKLPLQKDGGILEFAELAQKSKDEEADHKIAALKMDVDNLGMLFRDKDQKEYEELSQTMENFFSKTIYSSVLKQKIDKGFIYPVFAGGDDLFFIGSWHIMPDVAKEIYHAFRNFAKNQLGGENLTLSAGIVLAHPSYPMIRLAEETEHALELAKKNDENKDSITFLGEPMKWTEFDKCKNHAATFKDLIVNKGESKAVLHRIKQSDIGFLSQREKTLKNKKIKLPMVYRLKYYLRNIKEENRKVMESIFDEYSEALLDAFLKRKSENKPAIYAVAARWTELLIRNKEKNNKNEQL</sequence>
<dbReference type="InterPro" id="IPR000160">
    <property type="entry name" value="GGDEF_dom"/>
</dbReference>
<evidence type="ECO:0000256" key="3">
    <source>
        <dbReference type="ARBA" id="ARBA00022679"/>
    </source>
</evidence>
<dbReference type="Proteomes" id="UP000255515">
    <property type="component" value="Unassembled WGS sequence"/>
</dbReference>
<dbReference type="Gene3D" id="3.30.70.270">
    <property type="match status" value="1"/>
</dbReference>
<evidence type="ECO:0000256" key="11">
    <source>
        <dbReference type="ARBA" id="ARBA00032922"/>
    </source>
</evidence>
<evidence type="ECO:0000256" key="9">
    <source>
        <dbReference type="ARBA" id="ARBA00022840"/>
    </source>
</evidence>
<evidence type="ECO:0000313" key="14">
    <source>
        <dbReference type="Proteomes" id="UP000255515"/>
    </source>
</evidence>
<evidence type="ECO:0000256" key="1">
    <source>
        <dbReference type="ARBA" id="ARBA00005700"/>
    </source>
</evidence>
<evidence type="ECO:0000256" key="7">
    <source>
        <dbReference type="ARBA" id="ARBA00022801"/>
    </source>
</evidence>
<evidence type="ECO:0000256" key="5">
    <source>
        <dbReference type="ARBA" id="ARBA00022741"/>
    </source>
</evidence>
<dbReference type="AlphaFoldDB" id="A0A376C0G4"/>
<evidence type="ECO:0000256" key="10">
    <source>
        <dbReference type="ARBA" id="ARBA00023118"/>
    </source>
</evidence>
<keyword evidence="10" id="KW-0051">Antiviral defense</keyword>
<dbReference type="Pfam" id="PF18211">
    <property type="entry name" value="Csm1_B"/>
    <property type="match status" value="1"/>
</dbReference>
<protein>
    <recommendedName>
        <fullName evidence="2">CRISPR system single-strand-specific deoxyribonuclease Cas10/Csm1 (subtype III-A)</fullName>
    </recommendedName>
    <alternativeName>
        <fullName evidence="11">Cyclic oligoadenylate synthase</fullName>
    </alternativeName>
</protein>
<dbReference type="InterPro" id="IPR041062">
    <property type="entry name" value="Csm1_B"/>
</dbReference>
<dbReference type="GO" id="GO:0004527">
    <property type="term" value="F:exonuclease activity"/>
    <property type="evidence" value="ECO:0007669"/>
    <property type="project" value="UniProtKB-KW"/>
</dbReference>
<evidence type="ECO:0000259" key="12">
    <source>
        <dbReference type="PROSITE" id="PS50887"/>
    </source>
</evidence>